<protein>
    <submittedName>
        <fullName evidence="1">Uncharacterized protein</fullName>
    </submittedName>
</protein>
<name>A0A8J3MDK7_9RHOB</name>
<proteinExistence type="predicted"/>
<evidence type="ECO:0000313" key="1">
    <source>
        <dbReference type="EMBL" id="GHG96930.1"/>
    </source>
</evidence>
<reference evidence="1" key="2">
    <citation type="submission" date="2020-09" db="EMBL/GenBank/DDBJ databases">
        <authorList>
            <person name="Sun Q."/>
            <person name="Zhou Y."/>
        </authorList>
    </citation>
    <scope>NUCLEOTIDE SEQUENCE</scope>
    <source>
        <strain evidence="1">CGMCC 1.7081</strain>
    </source>
</reference>
<accession>A0A8J3MDK7</accession>
<dbReference type="Proteomes" id="UP000611500">
    <property type="component" value="Unassembled WGS sequence"/>
</dbReference>
<organism evidence="1 2">
    <name type="scientific">Pseudodonghicola xiamenensis</name>
    <dbReference type="NCBI Taxonomy" id="337702"/>
    <lineage>
        <taxon>Bacteria</taxon>
        <taxon>Pseudomonadati</taxon>
        <taxon>Pseudomonadota</taxon>
        <taxon>Alphaproteobacteria</taxon>
        <taxon>Rhodobacterales</taxon>
        <taxon>Paracoccaceae</taxon>
        <taxon>Pseudodonghicola</taxon>
    </lineage>
</organism>
<evidence type="ECO:0000313" key="2">
    <source>
        <dbReference type="Proteomes" id="UP000611500"/>
    </source>
</evidence>
<sequence length="63" mass="7117">MTCRVGKCEKCTCGFLQASSIRMSVANANFAPVKRPEKLVRRSAKEAALRNRERFKETLDILS</sequence>
<reference evidence="1" key="1">
    <citation type="journal article" date="2014" name="Int. J. Syst. Evol. Microbiol.">
        <title>Complete genome sequence of Corynebacterium casei LMG S-19264T (=DSM 44701T), isolated from a smear-ripened cheese.</title>
        <authorList>
            <consortium name="US DOE Joint Genome Institute (JGI-PGF)"/>
            <person name="Walter F."/>
            <person name="Albersmeier A."/>
            <person name="Kalinowski J."/>
            <person name="Ruckert C."/>
        </authorList>
    </citation>
    <scope>NUCLEOTIDE SEQUENCE</scope>
    <source>
        <strain evidence="1">CGMCC 1.7081</strain>
    </source>
</reference>
<dbReference type="EMBL" id="BNAP01000017">
    <property type="protein sequence ID" value="GHG96930.1"/>
    <property type="molecule type" value="Genomic_DNA"/>
</dbReference>
<gene>
    <name evidence="1" type="ORF">GCM10010961_31560</name>
</gene>
<keyword evidence="2" id="KW-1185">Reference proteome</keyword>
<dbReference type="AlphaFoldDB" id="A0A8J3MDK7"/>
<comment type="caution">
    <text evidence="1">The sequence shown here is derived from an EMBL/GenBank/DDBJ whole genome shotgun (WGS) entry which is preliminary data.</text>
</comment>